<feature type="transmembrane region" description="Helical" evidence="1">
    <location>
        <begin position="255"/>
        <end position="272"/>
    </location>
</feature>
<feature type="transmembrane region" description="Helical" evidence="1">
    <location>
        <begin position="284"/>
        <end position="312"/>
    </location>
</feature>
<feature type="transmembrane region" description="Helical" evidence="1">
    <location>
        <begin position="442"/>
        <end position="459"/>
    </location>
</feature>
<keyword evidence="1" id="KW-0812">Transmembrane</keyword>
<evidence type="ECO:0000259" key="2">
    <source>
        <dbReference type="Pfam" id="PF26626"/>
    </source>
</evidence>
<evidence type="ECO:0000313" key="4">
    <source>
        <dbReference type="EMBL" id="EFR45791.1"/>
    </source>
</evidence>
<dbReference type="Proteomes" id="UP000006036">
    <property type="component" value="Chromosome 1"/>
</dbReference>
<dbReference type="NCBIfam" id="NF047510">
    <property type="entry name" value="LIC_10190_fam"/>
    <property type="match status" value="1"/>
</dbReference>
<proteinExistence type="predicted"/>
<dbReference type="InterPro" id="IPR058065">
    <property type="entry name" value="LIC_10190-like"/>
</dbReference>
<dbReference type="AlphaFoldDB" id="A0AAI8MPN5"/>
<feature type="transmembrane region" description="Helical" evidence="1">
    <location>
        <begin position="127"/>
        <end position="148"/>
    </location>
</feature>
<dbReference type="EMBL" id="DS990391">
    <property type="protein sequence ID" value="EFR45791.1"/>
    <property type="molecule type" value="Genomic_DNA"/>
</dbReference>
<evidence type="ECO:0000313" key="5">
    <source>
        <dbReference type="Proteomes" id="UP000005755"/>
    </source>
</evidence>
<evidence type="ECO:0000256" key="1">
    <source>
        <dbReference type="SAM" id="Phobius"/>
    </source>
</evidence>
<feature type="transmembrane region" description="Helical" evidence="1">
    <location>
        <begin position="73"/>
        <end position="91"/>
    </location>
</feature>
<organism evidence="3 6">
    <name type="scientific">Helicobacter cinaedi CCUG 18818 = ATCC BAA-847</name>
    <dbReference type="NCBI Taxonomy" id="537971"/>
    <lineage>
        <taxon>Bacteria</taxon>
        <taxon>Pseudomonadati</taxon>
        <taxon>Campylobacterota</taxon>
        <taxon>Epsilonproteobacteria</taxon>
        <taxon>Campylobacterales</taxon>
        <taxon>Helicobacteraceae</taxon>
        <taxon>Helicobacter</taxon>
    </lineage>
</organism>
<reference evidence="5" key="4">
    <citation type="journal article" date="2014" name="Genome Announc.">
        <title>Draft genome sequences of six enterohepatic helicobacter species isolated from humans and one from rhesus macaques.</title>
        <authorList>
            <person name="Shen Z."/>
            <person name="Sheh A."/>
            <person name="Young S.K."/>
            <person name="Abouelliel A."/>
            <person name="Ward D.V."/>
            <person name="Earl A.M."/>
            <person name="Fox J.G."/>
        </authorList>
    </citation>
    <scope>NUCLEOTIDE SEQUENCE [LARGE SCALE GENOMIC DNA]</scope>
    <source>
        <strain evidence="5">CCUG 18818</strain>
    </source>
</reference>
<dbReference type="RefSeq" id="WP_002955615.1">
    <property type="nucleotide sequence ID" value="NC_020555.1"/>
</dbReference>
<dbReference type="EMBL" id="AP012492">
    <property type="protein sequence ID" value="BAM33154.1"/>
    <property type="molecule type" value="Genomic_DNA"/>
</dbReference>
<protein>
    <recommendedName>
        <fullName evidence="2">DUF8201 domain-containing protein</fullName>
    </recommendedName>
</protein>
<keyword evidence="1" id="KW-1133">Transmembrane helix</keyword>
<keyword evidence="5" id="KW-1185">Reference proteome</keyword>
<feature type="transmembrane region" description="Helical" evidence="1">
    <location>
        <begin position="465"/>
        <end position="484"/>
    </location>
</feature>
<feature type="transmembrane region" description="Helical" evidence="1">
    <location>
        <begin position="403"/>
        <end position="430"/>
    </location>
</feature>
<feature type="transmembrane region" description="Helical" evidence="1">
    <location>
        <begin position="496"/>
        <end position="513"/>
    </location>
</feature>
<reference evidence="3 6" key="2">
    <citation type="journal article" date="2012" name="J. Bacteriol.">
        <title>Complete Genome Sequence of Helicobacter cinaedi Type Strain ATCC BAA-847.</title>
        <authorList>
            <person name="Miyoshi-Akiyama T."/>
            <person name="Takeshita N."/>
            <person name="Ohmagari N."/>
            <person name="Kirikae T."/>
        </authorList>
    </citation>
    <scope>NUCLEOTIDE SEQUENCE [LARGE SCALE GENOMIC DNA]</scope>
    <source>
        <strain evidence="3 6">ATCC BAA-847</strain>
    </source>
</reference>
<feature type="transmembrane region" description="Helical" evidence="1">
    <location>
        <begin position="198"/>
        <end position="222"/>
    </location>
</feature>
<feature type="transmembrane region" description="Helical" evidence="1">
    <location>
        <begin position="324"/>
        <end position="352"/>
    </location>
</feature>
<feature type="transmembrane region" description="Helical" evidence="1">
    <location>
        <begin position="228"/>
        <end position="248"/>
    </location>
</feature>
<feature type="transmembrane region" description="Helical" evidence="1">
    <location>
        <begin position="12"/>
        <end position="32"/>
    </location>
</feature>
<gene>
    <name evidence="3" type="ORF">HCBAA847_1936</name>
    <name evidence="4" type="ORF">HCCG_00337</name>
</gene>
<feature type="transmembrane region" description="Helical" evidence="1">
    <location>
        <begin position="168"/>
        <end position="186"/>
    </location>
</feature>
<accession>A0AAI8MPN5</accession>
<dbReference type="Pfam" id="PF26626">
    <property type="entry name" value="DUF8201"/>
    <property type="match status" value="1"/>
</dbReference>
<dbReference type="InterPro" id="IPR058514">
    <property type="entry name" value="DUF8201"/>
</dbReference>
<feature type="domain" description="DUF8201" evidence="2">
    <location>
        <begin position="71"/>
        <end position="470"/>
    </location>
</feature>
<name>A0AAI8MPN5_9HELI</name>
<feature type="transmembrane region" description="Helical" evidence="1">
    <location>
        <begin position="97"/>
        <end position="115"/>
    </location>
</feature>
<reference evidence="4" key="1">
    <citation type="submission" date="2008-08" db="EMBL/GenBank/DDBJ databases">
        <title>Annotation of Helicobacter cinaedi strain CCUG 18818.</title>
        <authorList>
            <consortium name="The Broad Institute Genome Sequencing Platform"/>
            <person name="Fox J.G."/>
            <person name="Shen Z."/>
            <person name="Charoenlap N."/>
            <person name="Schauer D.B."/>
            <person name="Ward D."/>
            <person name="Mehta T."/>
            <person name="Young S."/>
            <person name="Jaffe D."/>
            <person name="Gnerre S."/>
            <person name="Berlin A."/>
            <person name="Heiman D."/>
            <person name="Hepburn T."/>
            <person name="Shea T."/>
            <person name="Sykes S."/>
            <person name="Alvarado L."/>
            <person name="Kodira C."/>
            <person name="Borodovsky M."/>
            <person name="Lander E."/>
            <person name="Galagan J."/>
            <person name="Nusbaum C."/>
            <person name="Birren B."/>
        </authorList>
    </citation>
    <scope>NUCLEOTIDE SEQUENCE</scope>
    <source>
        <strain evidence="4">CCUG 18818</strain>
    </source>
</reference>
<reference evidence="3" key="3">
    <citation type="submission" date="2012-07" db="EMBL/GenBank/DDBJ databases">
        <authorList>
            <person name="Akiyama T."/>
            <person name="Takeshita N."/>
            <person name="Ohmagari N."/>
            <person name="Kirikae T."/>
        </authorList>
    </citation>
    <scope>NUCLEOTIDE SEQUENCE</scope>
    <source>
        <strain evidence="3">ATCC BAA-847</strain>
    </source>
</reference>
<sequence>MEWIIVNLKITFVLLGWILATYGFGLAFFALLTKLYDVFIAPLTYSNTNFNAPPKQTYAHYYKNLPFALEMPIVGLLGVICISVLVGWIHIFMPINAFVSLIGIALGMGFLCFFNTQGVFKKMCSKAYIFAFIIAFLFVAWVGCLNENAYDTGLYHIQATKWVQESPLIFGIANIHTRFGFNNILYNFSAISEISHIVGIRSFITNEILIFFMLMASLAVCFGLRFDSIYRCFIALGWVWLLAVFPNLKGLYAEGYLGLMGFCIVSYLIYILESRKQDSHFDFLLIFILAFFSVYIKISAVMLIPCVLVLFFQYFKLSKYSFKILVFLLVVPLFLGIIWALKGICVSGAVAYPAGLFYFESLPWAVDNITRAGEVGVIHNWAKVGGAPNPQELLESGRWLGYWFYQFIMPLSYRIGLILSIFGICVGVALALSRRKTIFKPYMPLFACLFLGILFWFFSAPDPRFGWQYFVPFFGLLLAMGLYGVSHKIILKSQNILFACALLGIGGIYAFSFNNEPFNVKAISGFKDTSKIPLIPLQTYTNTNGLSFFIPPVGEDRVYDAPLPASTSPRPNLAKGTFLGRDMYYIQAPKQEQKELDLTSSSLSKDK</sequence>
<evidence type="ECO:0000313" key="3">
    <source>
        <dbReference type="EMBL" id="BAM33154.1"/>
    </source>
</evidence>
<evidence type="ECO:0000313" key="6">
    <source>
        <dbReference type="Proteomes" id="UP000006036"/>
    </source>
</evidence>
<keyword evidence="1" id="KW-0472">Membrane</keyword>
<dbReference type="KEGG" id="hcb:HCBAA847_1936"/>
<dbReference type="Proteomes" id="UP000005755">
    <property type="component" value="Unassembled WGS sequence"/>
</dbReference>